<protein>
    <submittedName>
        <fullName evidence="2">DoxX superfamily protein</fullName>
    </submittedName>
</protein>
<reference evidence="2 3" key="1">
    <citation type="submission" date="2016-07" db="EMBL/GenBank/DDBJ databases">
        <title>High microdiversification within the ubiquitous acI lineage of Actinobacteria.</title>
        <authorList>
            <person name="Neuenschwander S.M."/>
            <person name="Salcher M."/>
            <person name="Ghai R."/>
            <person name="Pernthaler J."/>
        </authorList>
    </citation>
    <scope>NUCLEOTIDE SEQUENCE [LARGE SCALE GENOMIC DNA]</scope>
    <source>
        <strain evidence="2">MMS-IIB-76</strain>
    </source>
</reference>
<sequence length="129" mass="14112">MTLATRALAAMLLIAGIAHFIAPKSLDAIVPAFLPGGPRLWTYLSGAAEIAIGLALLAPLSMKIGTISIRLLAAYAALFLFIAVYPANIKMAIDWRDRPMPYPLIAFARLPLQFGLFYWAWSIIKALKR</sequence>
<dbReference type="PANTHER" id="PTHR36974:SF1">
    <property type="entry name" value="DOXX FAMILY MEMBRANE PROTEIN"/>
    <property type="match status" value="1"/>
</dbReference>
<evidence type="ECO:0000256" key="1">
    <source>
        <dbReference type="SAM" id="Phobius"/>
    </source>
</evidence>
<keyword evidence="1" id="KW-1133">Transmembrane helix</keyword>
<dbReference type="RefSeq" id="WP_095693442.1">
    <property type="nucleotide sequence ID" value="NZ_CP016778.1"/>
</dbReference>
<dbReference type="AlphaFoldDB" id="A0AAD0E6T5"/>
<dbReference type="PANTHER" id="PTHR36974">
    <property type="entry name" value="MEMBRANE PROTEIN-RELATED"/>
    <property type="match status" value="1"/>
</dbReference>
<feature type="transmembrane region" description="Helical" evidence="1">
    <location>
        <begin position="69"/>
        <end position="88"/>
    </location>
</feature>
<keyword evidence="1" id="KW-0472">Membrane</keyword>
<proteinExistence type="predicted"/>
<evidence type="ECO:0000313" key="3">
    <source>
        <dbReference type="Proteomes" id="UP000217194"/>
    </source>
</evidence>
<dbReference type="EMBL" id="CP016778">
    <property type="protein sequence ID" value="ASY22361.1"/>
    <property type="molecule type" value="Genomic_DNA"/>
</dbReference>
<feature type="transmembrane region" description="Helical" evidence="1">
    <location>
        <begin position="100"/>
        <end position="121"/>
    </location>
</feature>
<keyword evidence="1" id="KW-0812">Transmembrane</keyword>
<accession>A0AAD0E6T5</accession>
<organism evidence="2 3">
    <name type="scientific">Candidatus Planktophila versatilis</name>
    <dbReference type="NCBI Taxonomy" id="1884905"/>
    <lineage>
        <taxon>Bacteria</taxon>
        <taxon>Bacillati</taxon>
        <taxon>Actinomycetota</taxon>
        <taxon>Actinomycetes</taxon>
        <taxon>Candidatus Nanopelagicales</taxon>
        <taxon>Candidatus Nanopelagicaceae</taxon>
        <taxon>Candidatus Planktophila</taxon>
    </lineage>
</organism>
<gene>
    <name evidence="2" type="ORF">A1sIIB76_01960</name>
</gene>
<name>A0AAD0E6T5_9ACTN</name>
<dbReference type="Proteomes" id="UP000217194">
    <property type="component" value="Chromosome"/>
</dbReference>
<evidence type="ECO:0000313" key="2">
    <source>
        <dbReference type="EMBL" id="ASY22361.1"/>
    </source>
</evidence>
<feature type="transmembrane region" description="Helical" evidence="1">
    <location>
        <begin position="43"/>
        <end position="62"/>
    </location>
</feature>